<protein>
    <submittedName>
        <fullName evidence="3">Uncharacterized protein</fullName>
    </submittedName>
</protein>
<feature type="compositionally biased region" description="Polar residues" evidence="1">
    <location>
        <begin position="205"/>
        <end position="227"/>
    </location>
</feature>
<feature type="region of interest" description="Disordered" evidence="1">
    <location>
        <begin position="205"/>
        <end position="255"/>
    </location>
</feature>
<feature type="non-terminal residue" evidence="3">
    <location>
        <position position="1"/>
    </location>
</feature>
<dbReference type="KEGG" id="ncc:104957709"/>
<dbReference type="Proteomes" id="UP000504611">
    <property type="component" value="Unplaced"/>
</dbReference>
<gene>
    <name evidence="3" type="primary">LOC104957709</name>
</gene>
<evidence type="ECO:0000313" key="3">
    <source>
        <dbReference type="RefSeq" id="XP_010783668.1"/>
    </source>
</evidence>
<feature type="region of interest" description="Disordered" evidence="1">
    <location>
        <begin position="272"/>
        <end position="294"/>
    </location>
</feature>
<accession>A0A6I9P9Z1</accession>
<dbReference type="OrthoDB" id="10036174at2759"/>
<feature type="non-terminal residue" evidence="3">
    <location>
        <position position="294"/>
    </location>
</feature>
<proteinExistence type="predicted"/>
<reference evidence="3" key="1">
    <citation type="submission" date="2025-08" db="UniProtKB">
        <authorList>
            <consortium name="RefSeq"/>
        </authorList>
    </citation>
    <scope>IDENTIFICATION</scope>
    <source>
        <tissue evidence="3">Muscle</tissue>
    </source>
</reference>
<evidence type="ECO:0000256" key="1">
    <source>
        <dbReference type="SAM" id="MobiDB-lite"/>
    </source>
</evidence>
<keyword evidence="2" id="KW-1185">Reference proteome</keyword>
<name>A0A6I9P9Z1_9TELE</name>
<organism evidence="2 3">
    <name type="scientific">Notothenia coriiceps</name>
    <name type="common">black rockcod</name>
    <dbReference type="NCBI Taxonomy" id="8208"/>
    <lineage>
        <taxon>Eukaryota</taxon>
        <taxon>Metazoa</taxon>
        <taxon>Chordata</taxon>
        <taxon>Craniata</taxon>
        <taxon>Vertebrata</taxon>
        <taxon>Euteleostomi</taxon>
        <taxon>Actinopterygii</taxon>
        <taxon>Neopterygii</taxon>
        <taxon>Teleostei</taxon>
        <taxon>Neoteleostei</taxon>
        <taxon>Acanthomorphata</taxon>
        <taxon>Eupercaria</taxon>
        <taxon>Perciformes</taxon>
        <taxon>Notothenioidei</taxon>
        <taxon>Nototheniidae</taxon>
        <taxon>Notothenia</taxon>
    </lineage>
</organism>
<evidence type="ECO:0000313" key="2">
    <source>
        <dbReference type="Proteomes" id="UP000504611"/>
    </source>
</evidence>
<sequence>GTDRTRSVLQGLLQDLAAELQDELIDLDGEAKATHIRAAEGGISHHEANRTCISKRLRRPFSPHGCKKKKNWCYLSPDAEQLDRENPVKTWDHLIMPRSFPDLPEKISAGEATRPGKVDSTHLLQPAVGTKVHQAQLKHNPESVTSISPWCSNLSDDMKEMTAGWRSDRKVQYQEVDVACSGTQTTKKPKMVSVALQTEGVVSVRSPTRGLSSSLVSNRSNHISTSLDGVPGESDPPHRPLRQNSTGDTLHPECLLPPTPVYFVQRPRPVEPELAKQHQPHVDQTNLIRTPAPT</sequence>
<dbReference type="RefSeq" id="XP_010783668.1">
    <property type="nucleotide sequence ID" value="XM_010785366.1"/>
</dbReference>
<dbReference type="GeneID" id="104957709"/>
<dbReference type="AlphaFoldDB" id="A0A6I9P9Z1"/>